<dbReference type="Pfam" id="PF11141">
    <property type="entry name" value="DUF2914"/>
    <property type="match status" value="1"/>
</dbReference>
<name>A0AAE4ZAC6_9BACT</name>
<reference evidence="2 3" key="1">
    <citation type="submission" date="2020-01" db="EMBL/GenBank/DDBJ databases">
        <title>Genomes assembled from Gulf of Kutch pelagic sediment metagenomes.</title>
        <authorList>
            <person name="Chandrashekar M."/>
            <person name="Mahajan M.S."/>
            <person name="Dave K.J."/>
            <person name="Vatsa P."/>
            <person name="Nathani N.M."/>
        </authorList>
    </citation>
    <scope>NUCLEOTIDE SEQUENCE [LARGE SCALE GENOMIC DNA]</scope>
    <source>
        <strain evidence="2">KS3-K002</strain>
    </source>
</reference>
<comment type="caution">
    <text evidence="2">The sequence shown here is derived from an EMBL/GenBank/DDBJ whole genome shotgun (WGS) entry which is preliminary data.</text>
</comment>
<dbReference type="EMBL" id="JAACAK010000010">
    <property type="protein sequence ID" value="NIR73720.1"/>
    <property type="molecule type" value="Genomic_DNA"/>
</dbReference>
<protein>
    <submittedName>
        <fullName evidence="2">DUF2914 domain-containing protein</fullName>
    </submittedName>
</protein>
<evidence type="ECO:0000259" key="1">
    <source>
        <dbReference type="Pfam" id="PF11141"/>
    </source>
</evidence>
<dbReference type="AlphaFoldDB" id="A0AAE4ZAC6"/>
<feature type="domain" description="DUF2914" evidence="1">
    <location>
        <begin position="194"/>
        <end position="254"/>
    </location>
</feature>
<dbReference type="Proteomes" id="UP000702544">
    <property type="component" value="Unassembled WGS sequence"/>
</dbReference>
<organism evidence="2 3">
    <name type="scientific">Candidatus Kutchimonas denitrificans</name>
    <dbReference type="NCBI Taxonomy" id="3056748"/>
    <lineage>
        <taxon>Bacteria</taxon>
        <taxon>Pseudomonadati</taxon>
        <taxon>Gemmatimonadota</taxon>
        <taxon>Gemmatimonadia</taxon>
        <taxon>Candidatus Palauibacterales</taxon>
        <taxon>Candidatus Palauibacteraceae</taxon>
        <taxon>Candidatus Kutchimonas</taxon>
    </lineage>
</organism>
<accession>A0AAE4ZAC6</accession>
<proteinExistence type="predicted"/>
<sequence>MGAIDFGAELLEASLKDEGRSSARNIVDGVYQRALRRLEADGVGPNHPQLEGRLEEAIRREERRFTPPSGKPSWTVELRDGRLHVSGSVGLLFRWEASVSLKTLYQAAAAGVSSIGVLVFTDEDEIEITGDPDIAPPPGGPSGYDDHHVIDAAVARGISDRQPQDTGSVFSSTVGTIYFWTRIGRDARRGDRATQVHHLWYHEGDLISRVVLDVRSSSWRTWSRVSLTPEDVGAWAVEVTDPRGRVIERLEFVIVES</sequence>
<gene>
    <name evidence="2" type="ORF">GWO12_01190</name>
</gene>
<dbReference type="InterPro" id="IPR022606">
    <property type="entry name" value="DUF2914"/>
</dbReference>
<evidence type="ECO:0000313" key="2">
    <source>
        <dbReference type="EMBL" id="NIR73720.1"/>
    </source>
</evidence>
<evidence type="ECO:0000313" key="3">
    <source>
        <dbReference type="Proteomes" id="UP000702544"/>
    </source>
</evidence>